<name>X0T8H5_9ZZZZ</name>
<evidence type="ECO:0000256" key="1">
    <source>
        <dbReference type="ARBA" id="ARBA00022478"/>
    </source>
</evidence>
<organism evidence="3">
    <name type="scientific">marine sediment metagenome</name>
    <dbReference type="NCBI Taxonomy" id="412755"/>
    <lineage>
        <taxon>unclassified sequences</taxon>
        <taxon>metagenomes</taxon>
        <taxon>ecological metagenomes</taxon>
    </lineage>
</organism>
<evidence type="ECO:0000256" key="2">
    <source>
        <dbReference type="ARBA" id="ARBA00023163"/>
    </source>
</evidence>
<feature type="non-terminal residue" evidence="3">
    <location>
        <position position="1"/>
    </location>
</feature>
<comment type="caution">
    <text evidence="3">The sequence shown here is derived from an EMBL/GenBank/DDBJ whole genome shotgun (WGS) entry which is preliminary data.</text>
</comment>
<dbReference type="GO" id="GO:0000428">
    <property type="term" value="C:DNA-directed RNA polymerase complex"/>
    <property type="evidence" value="ECO:0007669"/>
    <property type="project" value="UniProtKB-KW"/>
</dbReference>
<dbReference type="GO" id="GO:0003899">
    <property type="term" value="F:DNA-directed RNA polymerase activity"/>
    <property type="evidence" value="ECO:0007669"/>
    <property type="project" value="InterPro"/>
</dbReference>
<gene>
    <name evidence="3" type="ORF">S01H1_07911</name>
</gene>
<dbReference type="Gene3D" id="3.90.940.10">
    <property type="match status" value="1"/>
</dbReference>
<evidence type="ECO:0000313" key="3">
    <source>
        <dbReference type="EMBL" id="GAF72390.1"/>
    </source>
</evidence>
<keyword evidence="1" id="KW-0240">DNA-directed RNA polymerase</keyword>
<keyword evidence="2" id="KW-0804">Transcription</keyword>
<sequence>ASILVEKPKNLIDPIKIAQLELKSRILPLTIRREYPDPKDFQDIPINILILRKD</sequence>
<proteinExistence type="predicted"/>
<dbReference type="AlphaFoldDB" id="X0T8H5"/>
<reference evidence="3" key="1">
    <citation type="journal article" date="2014" name="Front. Microbiol.">
        <title>High frequency of phylogenetically diverse reductive dehalogenase-homologous genes in deep subseafloor sedimentary metagenomes.</title>
        <authorList>
            <person name="Kawai M."/>
            <person name="Futagami T."/>
            <person name="Toyoda A."/>
            <person name="Takaki Y."/>
            <person name="Nishi S."/>
            <person name="Hori S."/>
            <person name="Arai W."/>
            <person name="Tsubouchi T."/>
            <person name="Morono Y."/>
            <person name="Uchiyama I."/>
            <person name="Ito T."/>
            <person name="Fujiyama A."/>
            <person name="Inagaki F."/>
            <person name="Takami H."/>
        </authorList>
    </citation>
    <scope>NUCLEOTIDE SEQUENCE</scope>
    <source>
        <strain evidence="3">Expedition CK06-06</strain>
    </source>
</reference>
<dbReference type="SUPFAM" id="SSF63562">
    <property type="entry name" value="RPB6/omega subunit-like"/>
    <property type="match status" value="1"/>
</dbReference>
<accession>X0T8H5</accession>
<dbReference type="EMBL" id="BARS01004059">
    <property type="protein sequence ID" value="GAF72390.1"/>
    <property type="molecule type" value="Genomic_DNA"/>
</dbReference>
<dbReference type="GO" id="GO:0003677">
    <property type="term" value="F:DNA binding"/>
    <property type="evidence" value="ECO:0007669"/>
    <property type="project" value="InterPro"/>
</dbReference>
<protein>
    <submittedName>
        <fullName evidence="3">Uncharacterized protein</fullName>
    </submittedName>
</protein>
<dbReference type="InterPro" id="IPR036161">
    <property type="entry name" value="RPB6/omega-like_sf"/>
</dbReference>
<dbReference type="GO" id="GO:0006351">
    <property type="term" value="P:DNA-templated transcription"/>
    <property type="evidence" value="ECO:0007669"/>
    <property type="project" value="InterPro"/>
</dbReference>